<reference evidence="1 2" key="1">
    <citation type="submission" date="2013-03" db="EMBL/GenBank/DDBJ databases">
        <title>The Genome Sequence of Capronia epimyces CBS 606.96.</title>
        <authorList>
            <consortium name="The Broad Institute Genomics Platform"/>
            <person name="Cuomo C."/>
            <person name="de Hoog S."/>
            <person name="Gorbushina A."/>
            <person name="Walker B."/>
            <person name="Young S.K."/>
            <person name="Zeng Q."/>
            <person name="Gargeya S."/>
            <person name="Fitzgerald M."/>
            <person name="Haas B."/>
            <person name="Abouelleil A."/>
            <person name="Allen A.W."/>
            <person name="Alvarado L."/>
            <person name="Arachchi H.M."/>
            <person name="Berlin A.M."/>
            <person name="Chapman S.B."/>
            <person name="Gainer-Dewar J."/>
            <person name="Goldberg J."/>
            <person name="Griggs A."/>
            <person name="Gujja S."/>
            <person name="Hansen M."/>
            <person name="Howarth C."/>
            <person name="Imamovic A."/>
            <person name="Ireland A."/>
            <person name="Larimer J."/>
            <person name="McCowan C."/>
            <person name="Murphy C."/>
            <person name="Pearson M."/>
            <person name="Poon T.W."/>
            <person name="Priest M."/>
            <person name="Roberts A."/>
            <person name="Saif S."/>
            <person name="Shea T."/>
            <person name="Sisk P."/>
            <person name="Sykes S."/>
            <person name="Wortman J."/>
            <person name="Nusbaum C."/>
            <person name="Birren B."/>
        </authorList>
    </citation>
    <scope>NUCLEOTIDE SEQUENCE [LARGE SCALE GENOMIC DNA]</scope>
    <source>
        <strain evidence="1 2">CBS 606.96</strain>
    </source>
</reference>
<protein>
    <submittedName>
        <fullName evidence="1">Uncharacterized protein</fullName>
    </submittedName>
</protein>
<dbReference type="OrthoDB" id="10460514at2759"/>
<comment type="caution">
    <text evidence="1">The sequence shown here is derived from an EMBL/GenBank/DDBJ whole genome shotgun (WGS) entry which is preliminary data.</text>
</comment>
<dbReference type="HOGENOM" id="CLU_2333434_0_0_1"/>
<keyword evidence="2" id="KW-1185">Reference proteome</keyword>
<proteinExistence type="predicted"/>
<organism evidence="1 2">
    <name type="scientific">Capronia epimyces CBS 606.96</name>
    <dbReference type="NCBI Taxonomy" id="1182542"/>
    <lineage>
        <taxon>Eukaryota</taxon>
        <taxon>Fungi</taxon>
        <taxon>Dikarya</taxon>
        <taxon>Ascomycota</taxon>
        <taxon>Pezizomycotina</taxon>
        <taxon>Eurotiomycetes</taxon>
        <taxon>Chaetothyriomycetidae</taxon>
        <taxon>Chaetothyriales</taxon>
        <taxon>Herpotrichiellaceae</taxon>
        <taxon>Capronia</taxon>
    </lineage>
</organism>
<evidence type="ECO:0000313" key="2">
    <source>
        <dbReference type="Proteomes" id="UP000019478"/>
    </source>
</evidence>
<dbReference type="AlphaFoldDB" id="W9YEJ8"/>
<name>W9YEJ8_9EURO</name>
<gene>
    <name evidence="1" type="ORF">A1O3_07013</name>
</gene>
<sequence>MEYSRKLQAQLRKDIAALSTTWTSLVVKMATRLLGPTGFEDFDFSQTHSSAEEEAIFNQITNQLLTRLAKIVAEEGRGYFGPLERLSSESQEDENASV</sequence>
<dbReference type="GeneID" id="19171117"/>
<dbReference type="RefSeq" id="XP_007735317.1">
    <property type="nucleotide sequence ID" value="XM_007737127.1"/>
</dbReference>
<evidence type="ECO:0000313" key="1">
    <source>
        <dbReference type="EMBL" id="EXJ80729.1"/>
    </source>
</evidence>
<dbReference type="Proteomes" id="UP000019478">
    <property type="component" value="Unassembled WGS sequence"/>
</dbReference>
<accession>W9YEJ8</accession>
<dbReference type="EMBL" id="AMGY01000006">
    <property type="protein sequence ID" value="EXJ80729.1"/>
    <property type="molecule type" value="Genomic_DNA"/>
</dbReference>